<dbReference type="Pfam" id="PF02301">
    <property type="entry name" value="HORMA"/>
    <property type="match status" value="1"/>
</dbReference>
<keyword evidence="8" id="KW-1185">Reference proteome</keyword>
<dbReference type="HOGENOM" id="CLU_050394_2_0_1"/>
<proteinExistence type="predicted"/>
<sequence length="208" mass="24064">MEAVNRYQVSADILSEFLEVAIHGILYNRSLYPHGVFQRRKKYNVPIQVCLHPDVTIYISRIVESCKILLETGEIEKIVIIILSSDNFTPLERFSFEIAHNVSHNKTSDEYLFEMEASLRSFLLKLTVCDAMLKPLPEDCTWTVHIHTRDSAVGKIEEKQTKDFPWIEAEESQTVLKDPLLVPLRAMKSDYFKLQLFVEETGEKGQMI</sequence>
<dbReference type="InterPro" id="IPR036570">
    <property type="entry name" value="HORMA_dom_sf"/>
</dbReference>
<dbReference type="CTD" id="20245226"/>
<dbReference type="FunFam" id="3.30.900.10:FF:000003">
    <property type="entry name" value="Mitotic spindle assembly checkpoint protein MAD2B"/>
    <property type="match status" value="1"/>
</dbReference>
<dbReference type="GO" id="GO:0006974">
    <property type="term" value="P:DNA damage response"/>
    <property type="evidence" value="ECO:0007669"/>
    <property type="project" value="UniProtKB-KW"/>
</dbReference>
<dbReference type="PANTHER" id="PTHR11842">
    <property type="entry name" value="MITOTIC SPINDLE ASSEMBLY CHECKPOINT PROTEIN MAD2"/>
    <property type="match status" value="1"/>
</dbReference>
<organism evidence="7 8">
    <name type="scientific">Lottia gigantea</name>
    <name type="common">Giant owl limpet</name>
    <dbReference type="NCBI Taxonomy" id="225164"/>
    <lineage>
        <taxon>Eukaryota</taxon>
        <taxon>Metazoa</taxon>
        <taxon>Spiralia</taxon>
        <taxon>Lophotrochozoa</taxon>
        <taxon>Mollusca</taxon>
        <taxon>Gastropoda</taxon>
        <taxon>Patellogastropoda</taxon>
        <taxon>Lottioidea</taxon>
        <taxon>Lottiidae</taxon>
        <taxon>Lottia</taxon>
    </lineage>
</organism>
<dbReference type="SUPFAM" id="SSF56019">
    <property type="entry name" value="The spindle assembly checkpoint protein mad2"/>
    <property type="match status" value="1"/>
</dbReference>
<dbReference type="AlphaFoldDB" id="V3ZHD3"/>
<keyword evidence="2" id="KW-0227">DNA damage</keyword>
<accession>V3ZHD3</accession>
<dbReference type="RefSeq" id="XP_009065634.1">
    <property type="nucleotide sequence ID" value="XM_009067386.1"/>
</dbReference>
<comment type="subcellular location">
    <subcellularLocation>
        <location evidence="1">Nucleus</location>
    </subcellularLocation>
</comment>
<dbReference type="GO" id="GO:0016035">
    <property type="term" value="C:zeta DNA polymerase complex"/>
    <property type="evidence" value="ECO:0007669"/>
    <property type="project" value="TreeGrafter"/>
</dbReference>
<dbReference type="GO" id="GO:0005634">
    <property type="term" value="C:nucleus"/>
    <property type="evidence" value="ECO:0007669"/>
    <property type="project" value="UniProtKB-SubCell"/>
</dbReference>
<dbReference type="InterPro" id="IPR045091">
    <property type="entry name" value="Mad2-like"/>
</dbReference>
<reference evidence="7 8" key="1">
    <citation type="journal article" date="2013" name="Nature">
        <title>Insights into bilaterian evolution from three spiralian genomes.</title>
        <authorList>
            <person name="Simakov O."/>
            <person name="Marletaz F."/>
            <person name="Cho S.J."/>
            <person name="Edsinger-Gonzales E."/>
            <person name="Havlak P."/>
            <person name="Hellsten U."/>
            <person name="Kuo D.H."/>
            <person name="Larsson T."/>
            <person name="Lv J."/>
            <person name="Arendt D."/>
            <person name="Savage R."/>
            <person name="Osoegawa K."/>
            <person name="de Jong P."/>
            <person name="Grimwood J."/>
            <person name="Chapman J.A."/>
            <person name="Shapiro H."/>
            <person name="Aerts A."/>
            <person name="Otillar R.P."/>
            <person name="Terry A.Y."/>
            <person name="Boore J.L."/>
            <person name="Grigoriev I.V."/>
            <person name="Lindberg D.R."/>
            <person name="Seaver E.C."/>
            <person name="Weisblat D.A."/>
            <person name="Putnam N.H."/>
            <person name="Rokhsar D.S."/>
        </authorList>
    </citation>
    <scope>NUCLEOTIDE SEQUENCE [LARGE SCALE GENOMIC DNA]</scope>
</reference>
<name>V3ZHD3_LOTGI</name>
<dbReference type="OMA" id="CEDFPWI"/>
<gene>
    <name evidence="7" type="ORF">LOTGIDRAFT_197057</name>
</gene>
<dbReference type="PROSITE" id="PS50815">
    <property type="entry name" value="HORMA"/>
    <property type="match status" value="1"/>
</dbReference>
<evidence type="ECO:0000256" key="3">
    <source>
        <dbReference type="ARBA" id="ARBA00023242"/>
    </source>
</evidence>
<dbReference type="OrthoDB" id="21254at2759"/>
<protein>
    <recommendedName>
        <fullName evidence="4">Mitotic spindle assembly checkpoint protein MAD2B</fullName>
    </recommendedName>
    <alternativeName>
        <fullName evidence="5">Mitotic arrest deficient 2-like protein 2</fullName>
    </alternativeName>
</protein>
<evidence type="ECO:0000259" key="6">
    <source>
        <dbReference type="PROSITE" id="PS50815"/>
    </source>
</evidence>
<dbReference type="PANTHER" id="PTHR11842:SF10">
    <property type="entry name" value="MITOTIC SPINDLE ASSEMBLY CHECKPOINT PROTEIN MAD2B"/>
    <property type="match status" value="1"/>
</dbReference>
<evidence type="ECO:0000256" key="5">
    <source>
        <dbReference type="ARBA" id="ARBA00044264"/>
    </source>
</evidence>
<keyword evidence="3" id="KW-0539">Nucleus</keyword>
<dbReference type="Proteomes" id="UP000030746">
    <property type="component" value="Unassembled WGS sequence"/>
</dbReference>
<dbReference type="EMBL" id="KB203629">
    <property type="protein sequence ID" value="ESO83602.1"/>
    <property type="molecule type" value="Genomic_DNA"/>
</dbReference>
<dbReference type="KEGG" id="lgi:LOTGIDRAFT_197057"/>
<dbReference type="STRING" id="225164.V3ZHD3"/>
<dbReference type="GeneID" id="20245226"/>
<evidence type="ECO:0000313" key="8">
    <source>
        <dbReference type="Proteomes" id="UP000030746"/>
    </source>
</evidence>
<evidence type="ECO:0000313" key="7">
    <source>
        <dbReference type="EMBL" id="ESO83602.1"/>
    </source>
</evidence>
<dbReference type="Gene3D" id="3.30.900.10">
    <property type="entry name" value="HORMA domain"/>
    <property type="match status" value="1"/>
</dbReference>
<evidence type="ECO:0000256" key="4">
    <source>
        <dbReference type="ARBA" id="ARBA00044131"/>
    </source>
</evidence>
<evidence type="ECO:0000256" key="1">
    <source>
        <dbReference type="ARBA" id="ARBA00004123"/>
    </source>
</evidence>
<dbReference type="InterPro" id="IPR003511">
    <property type="entry name" value="HORMA_dom"/>
</dbReference>
<feature type="domain" description="HORMA" evidence="6">
    <location>
        <begin position="8"/>
        <end position="198"/>
    </location>
</feature>
<evidence type="ECO:0000256" key="2">
    <source>
        <dbReference type="ARBA" id="ARBA00022763"/>
    </source>
</evidence>